<accession>A0A9P6A0X0</accession>
<dbReference type="InterPro" id="IPR003959">
    <property type="entry name" value="ATPase_AAA_core"/>
</dbReference>
<dbReference type="InterPro" id="IPR003593">
    <property type="entry name" value="AAA+_ATPase"/>
</dbReference>
<feature type="domain" description="BRCT" evidence="2">
    <location>
        <begin position="138"/>
        <end position="235"/>
    </location>
</feature>
<dbReference type="AlphaFoldDB" id="A0A9P6A0X0"/>
<dbReference type="OrthoDB" id="251770at2759"/>
<dbReference type="Gene3D" id="3.40.50.300">
    <property type="entry name" value="P-loop containing nucleotide triphosphate hydrolases"/>
    <property type="match status" value="1"/>
</dbReference>
<feature type="region of interest" description="Disordered" evidence="1">
    <location>
        <begin position="246"/>
        <end position="307"/>
    </location>
</feature>
<dbReference type="SUPFAM" id="SSF52113">
    <property type="entry name" value="BRCT domain"/>
    <property type="match status" value="2"/>
</dbReference>
<dbReference type="InterPro" id="IPR001357">
    <property type="entry name" value="BRCT_dom"/>
</dbReference>
<evidence type="ECO:0000256" key="1">
    <source>
        <dbReference type="SAM" id="MobiDB-lite"/>
    </source>
</evidence>
<dbReference type="InterPro" id="IPR059215">
    <property type="entry name" value="BRCT2_TopBP1-like"/>
</dbReference>
<protein>
    <submittedName>
        <fullName evidence="3">AAA-domain-containing protein</fullName>
    </submittedName>
</protein>
<gene>
    <name evidence="3" type="ORF">BDN71DRAFT_1415267</name>
</gene>
<dbReference type="EMBL" id="MU154550">
    <property type="protein sequence ID" value="KAF9496678.1"/>
    <property type="molecule type" value="Genomic_DNA"/>
</dbReference>
<dbReference type="Gene3D" id="3.40.50.10190">
    <property type="entry name" value="BRCT domain"/>
    <property type="match status" value="2"/>
</dbReference>
<keyword evidence="4" id="KW-1185">Reference proteome</keyword>
<dbReference type="CDD" id="cd17731">
    <property type="entry name" value="BRCT_TopBP1_rpt2_like"/>
    <property type="match status" value="1"/>
</dbReference>
<dbReference type="InterPro" id="IPR036420">
    <property type="entry name" value="BRCT_dom_sf"/>
</dbReference>
<feature type="region of interest" description="Disordered" evidence="1">
    <location>
        <begin position="1"/>
        <end position="30"/>
    </location>
</feature>
<reference evidence="3" key="1">
    <citation type="submission" date="2020-11" db="EMBL/GenBank/DDBJ databases">
        <authorList>
            <consortium name="DOE Joint Genome Institute"/>
            <person name="Ahrendt S."/>
            <person name="Riley R."/>
            <person name="Andreopoulos W."/>
            <person name="Labutti K."/>
            <person name="Pangilinan J."/>
            <person name="Ruiz-Duenas F.J."/>
            <person name="Barrasa J.M."/>
            <person name="Sanchez-Garcia M."/>
            <person name="Camarero S."/>
            <person name="Miyauchi S."/>
            <person name="Serrano A."/>
            <person name="Linde D."/>
            <person name="Babiker R."/>
            <person name="Drula E."/>
            <person name="Ayuso-Fernandez I."/>
            <person name="Pacheco R."/>
            <person name="Padilla G."/>
            <person name="Ferreira P."/>
            <person name="Barriuso J."/>
            <person name="Kellner H."/>
            <person name="Castanera R."/>
            <person name="Alfaro M."/>
            <person name="Ramirez L."/>
            <person name="Pisabarro A.G."/>
            <person name="Kuo A."/>
            <person name="Tritt A."/>
            <person name="Lipzen A."/>
            <person name="He G."/>
            <person name="Yan M."/>
            <person name="Ng V."/>
            <person name="Cullen D."/>
            <person name="Martin F."/>
            <person name="Rosso M.-N."/>
            <person name="Henrissat B."/>
            <person name="Hibbett D."/>
            <person name="Martinez A.T."/>
            <person name="Grigoriev I.V."/>
        </authorList>
    </citation>
    <scope>NUCLEOTIDE SEQUENCE</scope>
    <source>
        <strain evidence="3">ATCC 90797</strain>
    </source>
</reference>
<feature type="compositionally biased region" description="Basic and acidic residues" evidence="1">
    <location>
        <begin position="250"/>
        <end position="260"/>
    </location>
</feature>
<comment type="caution">
    <text evidence="3">The sequence shown here is derived from an EMBL/GenBank/DDBJ whole genome shotgun (WGS) entry which is preliminary data.</text>
</comment>
<dbReference type="PROSITE" id="PS50172">
    <property type="entry name" value="BRCT"/>
    <property type="match status" value="2"/>
</dbReference>
<dbReference type="SMART" id="SM00382">
    <property type="entry name" value="AAA"/>
    <property type="match status" value="1"/>
</dbReference>
<dbReference type="SUPFAM" id="SSF52540">
    <property type="entry name" value="P-loop containing nucleoside triphosphate hydrolases"/>
    <property type="match status" value="1"/>
</dbReference>
<evidence type="ECO:0000259" key="2">
    <source>
        <dbReference type="PROSITE" id="PS50172"/>
    </source>
</evidence>
<dbReference type="Proteomes" id="UP000807025">
    <property type="component" value="Unassembled WGS sequence"/>
</dbReference>
<evidence type="ECO:0000313" key="4">
    <source>
        <dbReference type="Proteomes" id="UP000807025"/>
    </source>
</evidence>
<evidence type="ECO:0000313" key="3">
    <source>
        <dbReference type="EMBL" id="KAF9496678.1"/>
    </source>
</evidence>
<dbReference type="GO" id="GO:0016887">
    <property type="term" value="F:ATP hydrolysis activity"/>
    <property type="evidence" value="ECO:0007669"/>
    <property type="project" value="InterPro"/>
</dbReference>
<dbReference type="InterPro" id="IPR027417">
    <property type="entry name" value="P-loop_NTPase"/>
</dbReference>
<dbReference type="PANTHER" id="PTHR48470">
    <property type="entry name" value="CELL DIVISION CONTROL PROTEIN 48 C ISOFORM 1"/>
    <property type="match status" value="1"/>
</dbReference>
<sequence>MRIPNVYHNSSQPPTPQADHRTNTFQPEGGVPVRCGDSEYASRNLTPRPLHGVVLCATGLGTADREALFEQATELGAYTVVPFTDRVTHLIADAHGGPKYMCAVGRGNPIVRPSWITECYQLWMRGDGVDVTEITRKHRLPTFSDVVLCPTGVDAVRRAQIRSLVTAHGGTYVASLQAHVTHLLCVGGEETDKMRYAEKAYSTGEVRPPILQVREEWFWDSLQIGARCDEDKYKVRRPGAGGLTTILEQSHSEDAAHDEEYPGDGSRWSSHGAPSPPPSRSPSPETGESDDHRGPSEQQHNKCNPHINDRTIPLARLLDLGAVEPSVMKKMLELVVMPLRHPELYAHTGVQPPRGVLLHGPPGCGKTLLVNALAVELGIPLINISAPWLVSSASGDPKELLKLAFEEAKLMAPCLLFVDELDVITPKPESDSDPESAWQRERKRQVLALFVNCMDEAISDMSSDKPVIVMGVTNRPDLLDPALRRAERFEHEICMSVPDDESRAKYARFDFGFEYICRVATSLSLSQEC</sequence>
<dbReference type="SMART" id="SM00292">
    <property type="entry name" value="BRCT"/>
    <property type="match status" value="2"/>
</dbReference>
<dbReference type="Pfam" id="PF00004">
    <property type="entry name" value="AAA"/>
    <property type="match status" value="1"/>
</dbReference>
<dbReference type="Pfam" id="PF12738">
    <property type="entry name" value="PTCB-BRCT"/>
    <property type="match status" value="2"/>
</dbReference>
<proteinExistence type="predicted"/>
<name>A0A9P6A0X0_PLEER</name>
<dbReference type="GO" id="GO:0005524">
    <property type="term" value="F:ATP binding"/>
    <property type="evidence" value="ECO:0007669"/>
    <property type="project" value="InterPro"/>
</dbReference>
<dbReference type="InterPro" id="IPR055278">
    <property type="entry name" value="CDC48c"/>
</dbReference>
<dbReference type="PANTHER" id="PTHR48470:SF1">
    <property type="entry name" value="CELL DIVISION CONTROL PROTEIN 48 C ISOFORM 1"/>
    <property type="match status" value="1"/>
</dbReference>
<organism evidence="3 4">
    <name type="scientific">Pleurotus eryngii</name>
    <name type="common">Boletus of the steppes</name>
    <dbReference type="NCBI Taxonomy" id="5323"/>
    <lineage>
        <taxon>Eukaryota</taxon>
        <taxon>Fungi</taxon>
        <taxon>Dikarya</taxon>
        <taxon>Basidiomycota</taxon>
        <taxon>Agaricomycotina</taxon>
        <taxon>Agaricomycetes</taxon>
        <taxon>Agaricomycetidae</taxon>
        <taxon>Agaricales</taxon>
        <taxon>Pleurotineae</taxon>
        <taxon>Pleurotaceae</taxon>
        <taxon>Pleurotus</taxon>
    </lineage>
</organism>
<feature type="domain" description="BRCT" evidence="2">
    <location>
        <begin position="45"/>
        <end position="121"/>
    </location>
</feature>